<dbReference type="InterPro" id="IPR051923">
    <property type="entry name" value="Glycosyl_Hydrolase_39"/>
</dbReference>
<dbReference type="PANTHER" id="PTHR12631:SF10">
    <property type="entry name" value="BETA-XYLOSIDASE-LIKE PROTEIN-RELATED"/>
    <property type="match status" value="1"/>
</dbReference>
<dbReference type="GO" id="GO:0004553">
    <property type="term" value="F:hydrolase activity, hydrolyzing O-glycosyl compounds"/>
    <property type="evidence" value="ECO:0007669"/>
    <property type="project" value="TreeGrafter"/>
</dbReference>
<gene>
    <name evidence="1" type="ORF">FPZ43_02395</name>
</gene>
<organism evidence="1 2">
    <name type="scientific">Mucilaginibacter pallidiroseus</name>
    <dbReference type="NCBI Taxonomy" id="2599295"/>
    <lineage>
        <taxon>Bacteria</taxon>
        <taxon>Pseudomonadati</taxon>
        <taxon>Bacteroidota</taxon>
        <taxon>Sphingobacteriia</taxon>
        <taxon>Sphingobacteriales</taxon>
        <taxon>Sphingobacteriaceae</taxon>
        <taxon>Mucilaginibacter</taxon>
    </lineage>
</organism>
<comment type="caution">
    <text evidence="1">The sequence shown here is derived from an EMBL/GenBank/DDBJ whole genome shotgun (WGS) entry which is preliminary data.</text>
</comment>
<dbReference type="OrthoDB" id="177731at2"/>
<reference evidence="1 2" key="1">
    <citation type="submission" date="2019-07" db="EMBL/GenBank/DDBJ databases">
        <authorList>
            <person name="Kim J."/>
        </authorList>
    </citation>
    <scope>NUCLEOTIDE SEQUENCE [LARGE SCALE GENOMIC DNA]</scope>
    <source>
        <strain evidence="2">dk17</strain>
    </source>
</reference>
<keyword evidence="2" id="KW-1185">Reference proteome</keyword>
<accession>A0A563UJ77</accession>
<dbReference type="InterPro" id="IPR017853">
    <property type="entry name" value="GH"/>
</dbReference>
<dbReference type="PANTHER" id="PTHR12631">
    <property type="entry name" value="ALPHA-L-IDURONIDASE"/>
    <property type="match status" value="1"/>
</dbReference>
<dbReference type="Proteomes" id="UP000320042">
    <property type="component" value="Unassembled WGS sequence"/>
</dbReference>
<dbReference type="RefSeq" id="WP_146380244.1">
    <property type="nucleotide sequence ID" value="NZ_VOEJ01000001.1"/>
</dbReference>
<evidence type="ECO:0000313" key="1">
    <source>
        <dbReference type="EMBL" id="TWR31346.1"/>
    </source>
</evidence>
<dbReference type="EMBL" id="VOEJ01000001">
    <property type="protein sequence ID" value="TWR31346.1"/>
    <property type="molecule type" value="Genomic_DNA"/>
</dbReference>
<dbReference type="SUPFAM" id="SSF51445">
    <property type="entry name" value="(Trans)glycosidases"/>
    <property type="match status" value="1"/>
</dbReference>
<proteinExistence type="predicted"/>
<sequence>MVKVDARPRWANDSVNALKIGLGYIKYIECGNENDRWWKGNNATQTPEEYAANMSAFYDGHKGTLGKNAGVKTADPAMRVVMGGLATADTSYVRRMINWCKTNRGYLPNGKVNLCFDVINYHWYVNDGDIFSHQRATTGVAPELSGACKVADGFVKIANGMPVWLTETGYDINPKSYQHAPAIGNKTVLQTQADWILRTALMYKRHGIDRLFFYQLFDAEKNGEEQYMTSGLAESPKRRPAADFILQVNKLMGNYRYAGTVSANPLVDRYKLGSKTMYVLVVPDQQSKVTDYKLDMTGHKTSLVHIPQAGSNMMNTSKVSPVDGKLLLKVSETPVFVELVD</sequence>
<name>A0A563UJ77_9SPHI</name>
<evidence type="ECO:0000313" key="2">
    <source>
        <dbReference type="Proteomes" id="UP000320042"/>
    </source>
</evidence>
<dbReference type="AlphaFoldDB" id="A0A563UJ77"/>
<dbReference type="Gene3D" id="3.20.20.80">
    <property type="entry name" value="Glycosidases"/>
    <property type="match status" value="1"/>
</dbReference>
<evidence type="ECO:0008006" key="3">
    <source>
        <dbReference type="Google" id="ProtNLM"/>
    </source>
</evidence>
<protein>
    <recommendedName>
        <fullName evidence="3">Asl1-like glycosyl hydrolase catalytic domain-containing protein</fullName>
    </recommendedName>
</protein>